<evidence type="ECO:0000256" key="1">
    <source>
        <dbReference type="SAM" id="Phobius"/>
    </source>
</evidence>
<evidence type="ECO:0008006" key="4">
    <source>
        <dbReference type="Google" id="ProtNLM"/>
    </source>
</evidence>
<reference evidence="2 3" key="1">
    <citation type="submission" date="2016-10" db="EMBL/GenBank/DDBJ databases">
        <authorList>
            <person name="de Groot N.N."/>
        </authorList>
    </citation>
    <scope>NUCLEOTIDE SEQUENCE [LARGE SCALE GENOMIC DNA]</scope>
    <source>
        <strain evidence="2 3">DSM 29316</strain>
    </source>
</reference>
<keyword evidence="1" id="KW-0472">Membrane</keyword>
<dbReference type="Pfam" id="PF14248">
    <property type="entry name" value="DUF4345"/>
    <property type="match status" value="1"/>
</dbReference>
<protein>
    <recommendedName>
        <fullName evidence="4">DUF4345 domain-containing protein</fullName>
    </recommendedName>
</protein>
<dbReference type="STRING" id="871651.SAMN05421688_0875"/>
<proteinExistence type="predicted"/>
<feature type="transmembrane region" description="Helical" evidence="1">
    <location>
        <begin position="51"/>
        <end position="76"/>
    </location>
</feature>
<dbReference type="Proteomes" id="UP000198796">
    <property type="component" value="Unassembled WGS sequence"/>
</dbReference>
<keyword evidence="3" id="KW-1185">Reference proteome</keyword>
<keyword evidence="1" id="KW-0812">Transmembrane</keyword>
<name>A0A1I0VQJ0_9RHOB</name>
<organism evidence="2 3">
    <name type="scientific">Poseidonocella pacifica</name>
    <dbReference type="NCBI Taxonomy" id="871651"/>
    <lineage>
        <taxon>Bacteria</taxon>
        <taxon>Pseudomonadati</taxon>
        <taxon>Pseudomonadota</taxon>
        <taxon>Alphaproteobacteria</taxon>
        <taxon>Rhodobacterales</taxon>
        <taxon>Roseobacteraceae</taxon>
        <taxon>Poseidonocella</taxon>
    </lineage>
</organism>
<sequence>MTETINLILALATIAMGCIGFISPRYAADALDLTTTKSTMGLTELRAGSGALFIGLGLGAILIGSPIAYATMGCAYAGAGVGRLTSILRDKPPMKKAGFFFAVEAIFGLWLIFANL</sequence>
<feature type="transmembrane region" description="Helical" evidence="1">
    <location>
        <begin position="97"/>
        <end position="114"/>
    </location>
</feature>
<gene>
    <name evidence="2" type="ORF">SAMN05421688_0875</name>
</gene>
<keyword evidence="1" id="KW-1133">Transmembrane helix</keyword>
<dbReference type="AlphaFoldDB" id="A0A1I0VQJ0"/>
<dbReference type="EMBL" id="FOJU01000001">
    <property type="protein sequence ID" value="SFA78604.1"/>
    <property type="molecule type" value="Genomic_DNA"/>
</dbReference>
<evidence type="ECO:0000313" key="3">
    <source>
        <dbReference type="Proteomes" id="UP000198796"/>
    </source>
</evidence>
<dbReference type="RefSeq" id="WP_092060902.1">
    <property type="nucleotide sequence ID" value="NZ_FOJU01000001.1"/>
</dbReference>
<evidence type="ECO:0000313" key="2">
    <source>
        <dbReference type="EMBL" id="SFA78604.1"/>
    </source>
</evidence>
<dbReference type="InterPro" id="IPR025597">
    <property type="entry name" value="DUF4345"/>
</dbReference>
<accession>A0A1I0VQJ0</accession>
<dbReference type="OrthoDB" id="7859418at2"/>